<reference evidence="1" key="1">
    <citation type="submission" date="2020-05" db="EMBL/GenBank/DDBJ databases">
        <title>Large-scale comparative analyses of tick genomes elucidate their genetic diversity and vector capacities.</title>
        <authorList>
            <person name="Jia N."/>
            <person name="Wang J."/>
            <person name="Shi W."/>
            <person name="Du L."/>
            <person name="Sun Y."/>
            <person name="Zhan W."/>
            <person name="Jiang J."/>
            <person name="Wang Q."/>
            <person name="Zhang B."/>
            <person name="Ji P."/>
            <person name="Sakyi L.B."/>
            <person name="Cui X."/>
            <person name="Yuan T."/>
            <person name="Jiang B."/>
            <person name="Yang W."/>
            <person name="Lam T.T.-Y."/>
            <person name="Chang Q."/>
            <person name="Ding S."/>
            <person name="Wang X."/>
            <person name="Zhu J."/>
            <person name="Ruan X."/>
            <person name="Zhao L."/>
            <person name="Wei J."/>
            <person name="Que T."/>
            <person name="Du C."/>
            <person name="Cheng J."/>
            <person name="Dai P."/>
            <person name="Han X."/>
            <person name="Huang E."/>
            <person name="Gao Y."/>
            <person name="Liu J."/>
            <person name="Shao H."/>
            <person name="Ye R."/>
            <person name="Li L."/>
            <person name="Wei W."/>
            <person name="Wang X."/>
            <person name="Wang C."/>
            <person name="Yang T."/>
            <person name="Huo Q."/>
            <person name="Li W."/>
            <person name="Guo W."/>
            <person name="Chen H."/>
            <person name="Zhou L."/>
            <person name="Ni X."/>
            <person name="Tian J."/>
            <person name="Zhou Y."/>
            <person name="Sheng Y."/>
            <person name="Liu T."/>
            <person name="Pan Y."/>
            <person name="Xia L."/>
            <person name="Li J."/>
            <person name="Zhao F."/>
            <person name="Cao W."/>
        </authorList>
    </citation>
    <scope>NUCLEOTIDE SEQUENCE</scope>
    <source>
        <strain evidence="1">Dsil-2018</strain>
    </source>
</reference>
<proteinExistence type="predicted"/>
<keyword evidence="2" id="KW-1185">Reference proteome</keyword>
<sequence length="330" mass="35552">MGTYVATLSWHGKLTNQRFYVLATKIVPQLGFPAIQALGVCTFVDQVSGTPQPSGDLRVDPSLSLPDHARIQPYSSPLPAEPQRKSQHDHPPRSSTAKNPDQPPQNSRQQPTTPPPSHPRQHIADMPVHEQEAKYAAISAQYGAPAYRSGQDLSTATCFKCQQLGHLAARCPVPRATRQRLPDNSHPHTAAMPCLEGSLAQCAVIEAHVAGVGTVDASPPMADGLGPGSSAAIYEPAEPIAKNSQHLQATPEALGASAIPPVQPDVFYQERYELDVPRSYNSGDLVAKEGVGCEVSAMPHCLSPVSLDRWQHPQLLRLAFRPQPTKGRLV</sequence>
<protein>
    <submittedName>
        <fullName evidence="1">Uncharacterized protein</fullName>
    </submittedName>
</protein>
<dbReference type="Proteomes" id="UP000821865">
    <property type="component" value="Chromosome 1"/>
</dbReference>
<evidence type="ECO:0000313" key="1">
    <source>
        <dbReference type="EMBL" id="KAH7978209.1"/>
    </source>
</evidence>
<accession>A0ACB8DVS3</accession>
<dbReference type="EMBL" id="CM023470">
    <property type="protein sequence ID" value="KAH7978209.1"/>
    <property type="molecule type" value="Genomic_DNA"/>
</dbReference>
<evidence type="ECO:0000313" key="2">
    <source>
        <dbReference type="Proteomes" id="UP000821865"/>
    </source>
</evidence>
<organism evidence="1 2">
    <name type="scientific">Dermacentor silvarum</name>
    <name type="common">Tick</name>
    <dbReference type="NCBI Taxonomy" id="543639"/>
    <lineage>
        <taxon>Eukaryota</taxon>
        <taxon>Metazoa</taxon>
        <taxon>Ecdysozoa</taxon>
        <taxon>Arthropoda</taxon>
        <taxon>Chelicerata</taxon>
        <taxon>Arachnida</taxon>
        <taxon>Acari</taxon>
        <taxon>Parasitiformes</taxon>
        <taxon>Ixodida</taxon>
        <taxon>Ixodoidea</taxon>
        <taxon>Ixodidae</taxon>
        <taxon>Rhipicephalinae</taxon>
        <taxon>Dermacentor</taxon>
    </lineage>
</organism>
<gene>
    <name evidence="1" type="ORF">HPB49_004813</name>
</gene>
<comment type="caution">
    <text evidence="1">The sequence shown here is derived from an EMBL/GenBank/DDBJ whole genome shotgun (WGS) entry which is preliminary data.</text>
</comment>
<name>A0ACB8DVS3_DERSI</name>